<dbReference type="InterPro" id="IPR036388">
    <property type="entry name" value="WH-like_DNA-bd_sf"/>
</dbReference>
<keyword evidence="4" id="KW-1185">Reference proteome</keyword>
<dbReference type="PANTHER" id="PTHR33164">
    <property type="entry name" value="TRANSCRIPTIONAL REGULATOR, MARR FAMILY"/>
    <property type="match status" value="1"/>
</dbReference>
<feature type="region of interest" description="Disordered" evidence="1">
    <location>
        <begin position="159"/>
        <end position="180"/>
    </location>
</feature>
<evidence type="ECO:0000256" key="1">
    <source>
        <dbReference type="SAM" id="MobiDB-lite"/>
    </source>
</evidence>
<dbReference type="Pfam" id="PF01047">
    <property type="entry name" value="MarR"/>
    <property type="match status" value="1"/>
</dbReference>
<dbReference type="InterPro" id="IPR036390">
    <property type="entry name" value="WH_DNA-bd_sf"/>
</dbReference>
<feature type="compositionally biased region" description="Low complexity" evidence="1">
    <location>
        <begin position="163"/>
        <end position="180"/>
    </location>
</feature>
<dbReference type="Proteomes" id="UP000619479">
    <property type="component" value="Unassembled WGS sequence"/>
</dbReference>
<dbReference type="Gene3D" id="1.10.10.10">
    <property type="entry name" value="Winged helix-like DNA-binding domain superfamily/Winged helix DNA-binding domain"/>
    <property type="match status" value="1"/>
</dbReference>
<dbReference type="PANTHER" id="PTHR33164:SF94">
    <property type="entry name" value="TRANSCRIPTIONAL REGULATORY PROTEIN-RELATED"/>
    <property type="match status" value="1"/>
</dbReference>
<sequence length="180" mass="19292">METGVSASRPAASEMDVNLVEAFLTASRALVGVAARSLAAGDAEITLSQHRALVLLATRGPQRMIDLADLLGVNSSTATRQCDRLQRRGFVQREPDPDDRRAVRVILTDAGRQLVRQVTDARRAEISAILHAMPNQSRTSLLAALRAFTDAAGEVPNQHWSLGWGTEPTTGTGTDRGIAP</sequence>
<protein>
    <recommendedName>
        <fullName evidence="2">HTH marR-type domain-containing protein</fullName>
    </recommendedName>
</protein>
<dbReference type="PROSITE" id="PS50995">
    <property type="entry name" value="HTH_MARR_2"/>
    <property type="match status" value="1"/>
</dbReference>
<dbReference type="InterPro" id="IPR000835">
    <property type="entry name" value="HTH_MarR-typ"/>
</dbReference>
<feature type="domain" description="HTH marR-type" evidence="2">
    <location>
        <begin position="16"/>
        <end position="150"/>
    </location>
</feature>
<dbReference type="SUPFAM" id="SSF46785">
    <property type="entry name" value="Winged helix' DNA-binding domain"/>
    <property type="match status" value="1"/>
</dbReference>
<organism evidence="3 4">
    <name type="scientific">Actinoplanes cyaneus</name>
    <dbReference type="NCBI Taxonomy" id="52696"/>
    <lineage>
        <taxon>Bacteria</taxon>
        <taxon>Bacillati</taxon>
        <taxon>Actinomycetota</taxon>
        <taxon>Actinomycetes</taxon>
        <taxon>Micromonosporales</taxon>
        <taxon>Micromonosporaceae</taxon>
        <taxon>Actinoplanes</taxon>
    </lineage>
</organism>
<evidence type="ECO:0000313" key="3">
    <source>
        <dbReference type="EMBL" id="GID70301.1"/>
    </source>
</evidence>
<dbReference type="SMART" id="SM00347">
    <property type="entry name" value="HTH_MARR"/>
    <property type="match status" value="1"/>
</dbReference>
<accession>A0A919ISM8</accession>
<dbReference type="AlphaFoldDB" id="A0A919ISM8"/>
<dbReference type="PRINTS" id="PR00598">
    <property type="entry name" value="HTHMARR"/>
</dbReference>
<evidence type="ECO:0000313" key="4">
    <source>
        <dbReference type="Proteomes" id="UP000619479"/>
    </source>
</evidence>
<dbReference type="GO" id="GO:0003700">
    <property type="term" value="F:DNA-binding transcription factor activity"/>
    <property type="evidence" value="ECO:0007669"/>
    <property type="project" value="InterPro"/>
</dbReference>
<dbReference type="InterPro" id="IPR039422">
    <property type="entry name" value="MarR/SlyA-like"/>
</dbReference>
<dbReference type="RefSeq" id="WP_203753929.1">
    <property type="nucleotide sequence ID" value="NZ_BAAAUC010000035.1"/>
</dbReference>
<reference evidence="3" key="1">
    <citation type="submission" date="2021-01" db="EMBL/GenBank/DDBJ databases">
        <title>Whole genome shotgun sequence of Actinoplanes cyaneus NBRC 14990.</title>
        <authorList>
            <person name="Komaki H."/>
            <person name="Tamura T."/>
        </authorList>
    </citation>
    <scope>NUCLEOTIDE SEQUENCE</scope>
    <source>
        <strain evidence="3">NBRC 14990</strain>
    </source>
</reference>
<comment type="caution">
    <text evidence="3">The sequence shown here is derived from an EMBL/GenBank/DDBJ whole genome shotgun (WGS) entry which is preliminary data.</text>
</comment>
<proteinExistence type="predicted"/>
<evidence type="ECO:0000259" key="2">
    <source>
        <dbReference type="PROSITE" id="PS50995"/>
    </source>
</evidence>
<name>A0A919ISM8_9ACTN</name>
<dbReference type="EMBL" id="BOMH01000073">
    <property type="protein sequence ID" value="GID70301.1"/>
    <property type="molecule type" value="Genomic_DNA"/>
</dbReference>
<dbReference type="GO" id="GO:0006950">
    <property type="term" value="P:response to stress"/>
    <property type="evidence" value="ECO:0007669"/>
    <property type="project" value="TreeGrafter"/>
</dbReference>
<gene>
    <name evidence="3" type="ORF">Acy02nite_81820</name>
</gene>